<dbReference type="EMBL" id="AE017282">
    <property type="protein sequence ID" value="AAU92963.1"/>
    <property type="molecule type" value="Genomic_DNA"/>
</dbReference>
<evidence type="ECO:0000313" key="2">
    <source>
        <dbReference type="EMBL" id="AAU92963.1"/>
    </source>
</evidence>
<feature type="region of interest" description="Disordered" evidence="1">
    <location>
        <begin position="63"/>
        <end position="91"/>
    </location>
</feature>
<reference evidence="2 3" key="1">
    <citation type="journal article" date="2004" name="PLoS Biol.">
        <title>Genomic insights into methanotrophy: the complete genome sequence of Methylococcus capsulatus (Bath).</title>
        <authorList>
            <person name="Ward N.L."/>
            <person name="Larsen O."/>
            <person name="Sakwa J."/>
            <person name="Bruseth L."/>
            <person name="Khouri H.M."/>
            <person name="Durkin A.S."/>
            <person name="Dimitrov G."/>
            <person name="Jiang L."/>
            <person name="Scanlan D."/>
            <person name="Kang K.H."/>
            <person name="Lewis M.R."/>
            <person name="Nelson K.E."/>
            <person name="Methe B.A."/>
            <person name="Wu M."/>
            <person name="Heidelberg J.F."/>
            <person name="Paulsen I.T."/>
            <person name="Fouts D.E."/>
            <person name="Ravel J."/>
            <person name="Tettelin H."/>
            <person name="Ren Q."/>
            <person name="Read T.D."/>
            <person name="DeBoy R.T."/>
            <person name="Seshadri R."/>
            <person name="Salzberg S.L."/>
            <person name="Jensen H.B."/>
            <person name="Birkeland N.K."/>
            <person name="Nelson W.C."/>
            <person name="Dodson R.J."/>
            <person name="Grindhaug S.H."/>
            <person name="Holt I.E."/>
            <person name="Eidhammer I."/>
            <person name="Jonasen I."/>
            <person name="Vanaken S."/>
            <person name="Utterback T.R."/>
            <person name="Feldblyum T.V."/>
            <person name="Fraser C.M."/>
            <person name="Lillehaug J.R."/>
            <person name="Eisen J.A."/>
        </authorList>
    </citation>
    <scope>NUCLEOTIDE SEQUENCE [LARGE SCALE GENOMIC DNA]</scope>
    <source>
        <strain evidence="3">ATCC 33009 / NCIMB 11132 / Bath</strain>
    </source>
</reference>
<dbReference type="Proteomes" id="UP000006821">
    <property type="component" value="Chromosome"/>
</dbReference>
<dbReference type="HOGENOM" id="CLU_1545837_0_0_6"/>
<dbReference type="AlphaFoldDB" id="Q60AS8"/>
<evidence type="ECO:0000256" key="1">
    <source>
        <dbReference type="SAM" id="MobiDB-lite"/>
    </source>
</evidence>
<protein>
    <submittedName>
        <fullName evidence="2">Uncharacterized protein</fullName>
    </submittedName>
</protein>
<evidence type="ECO:0000313" key="3">
    <source>
        <dbReference type="Proteomes" id="UP000006821"/>
    </source>
</evidence>
<sequence length="173" mass="18633">MCPCSRRAGLALPGPGWVKCLPCRNRQIPSTTLSRGHPMDQDQAFRRTLAGLTATAALLAGCGSETPEPAKTSAPAATTSSTPSTPPHIPVTQSEHQIFEKLYVEKCIKGQQNDPDSLVKDDQELGRVCECMAKEISQRISKADAVHFNQKGEFPFDLVIMSNQAANHCLGSS</sequence>
<dbReference type="KEGG" id="mca:MCA0766"/>
<accession>Q60AS8</accession>
<feature type="compositionally biased region" description="Low complexity" evidence="1">
    <location>
        <begin position="63"/>
        <end position="83"/>
    </location>
</feature>
<proteinExistence type="predicted"/>
<gene>
    <name evidence="2" type="ordered locus">MCA0766</name>
</gene>
<organism evidence="2 3">
    <name type="scientific">Methylococcus capsulatus (strain ATCC 33009 / NCIMB 11132 / Bath)</name>
    <dbReference type="NCBI Taxonomy" id="243233"/>
    <lineage>
        <taxon>Bacteria</taxon>
        <taxon>Pseudomonadati</taxon>
        <taxon>Pseudomonadota</taxon>
        <taxon>Gammaproteobacteria</taxon>
        <taxon>Methylococcales</taxon>
        <taxon>Methylococcaceae</taxon>
        <taxon>Methylococcus</taxon>
    </lineage>
</organism>
<name>Q60AS8_METCA</name>